<dbReference type="AlphaFoldDB" id="A0A3B1A1B6"/>
<dbReference type="SUPFAM" id="SSF160719">
    <property type="entry name" value="gpW/gp25-like"/>
    <property type="match status" value="1"/>
</dbReference>
<sequence length="137" mass="15634">MSNERLLKRIKQWNMRQVPAADHNVYIESVLADLSMLYNTQHGTALIDDAYGLPDFTNIFNNLTPPDIDMMQRAIMDTTNRFEPRLKSVTVNHEDRKNEFGLLRFTVSAQLMYLDGLSPLNYSVLLNGDGSVAIEVK</sequence>
<dbReference type="InterPro" id="IPR007048">
    <property type="entry name" value="IraD/Gp25-like"/>
</dbReference>
<accession>A0A3B1A1B6</accession>
<protein>
    <recommendedName>
        <fullName evidence="1">IraD/Gp25-like domain-containing protein</fullName>
    </recommendedName>
</protein>
<evidence type="ECO:0000259" key="1">
    <source>
        <dbReference type="Pfam" id="PF04965"/>
    </source>
</evidence>
<dbReference type="InterPro" id="IPR017737">
    <property type="entry name" value="TssE1-like"/>
</dbReference>
<feature type="domain" description="IraD/Gp25-like" evidence="1">
    <location>
        <begin position="28"/>
        <end position="111"/>
    </location>
</feature>
<dbReference type="Gene3D" id="3.10.450.40">
    <property type="match status" value="1"/>
</dbReference>
<dbReference type="Pfam" id="PF04965">
    <property type="entry name" value="GPW_gp25"/>
    <property type="match status" value="1"/>
</dbReference>
<dbReference type="EMBL" id="UOFV01000185">
    <property type="protein sequence ID" value="VAW99665.1"/>
    <property type="molecule type" value="Genomic_DNA"/>
</dbReference>
<reference evidence="2" key="1">
    <citation type="submission" date="2018-06" db="EMBL/GenBank/DDBJ databases">
        <authorList>
            <person name="Zhirakovskaya E."/>
        </authorList>
    </citation>
    <scope>NUCLEOTIDE SEQUENCE</scope>
</reference>
<dbReference type="NCBIfam" id="TIGR03357">
    <property type="entry name" value="VI_zyme"/>
    <property type="match status" value="1"/>
</dbReference>
<proteinExistence type="predicted"/>
<name>A0A3B1A1B6_9ZZZZ</name>
<gene>
    <name evidence="2" type="ORF">MNBD_GAMMA19-1152</name>
</gene>
<evidence type="ECO:0000313" key="2">
    <source>
        <dbReference type="EMBL" id="VAW99665.1"/>
    </source>
</evidence>
<organism evidence="2">
    <name type="scientific">hydrothermal vent metagenome</name>
    <dbReference type="NCBI Taxonomy" id="652676"/>
    <lineage>
        <taxon>unclassified sequences</taxon>
        <taxon>metagenomes</taxon>
        <taxon>ecological metagenomes</taxon>
    </lineage>
</organism>